<accession>A0A517T3E2</accession>
<reference evidence="1 2" key="1">
    <citation type="submission" date="2019-02" db="EMBL/GenBank/DDBJ databases">
        <title>Deep-cultivation of Planctomycetes and their phenomic and genomic characterization uncovers novel biology.</title>
        <authorList>
            <person name="Wiegand S."/>
            <person name="Jogler M."/>
            <person name="Boedeker C."/>
            <person name="Pinto D."/>
            <person name="Vollmers J."/>
            <person name="Rivas-Marin E."/>
            <person name="Kohn T."/>
            <person name="Peeters S.H."/>
            <person name="Heuer A."/>
            <person name="Rast P."/>
            <person name="Oberbeckmann S."/>
            <person name="Bunk B."/>
            <person name="Jeske O."/>
            <person name="Meyerdierks A."/>
            <person name="Storesund J.E."/>
            <person name="Kallscheuer N."/>
            <person name="Luecker S."/>
            <person name="Lage O.M."/>
            <person name="Pohl T."/>
            <person name="Merkel B.J."/>
            <person name="Hornburger P."/>
            <person name="Mueller R.-W."/>
            <person name="Bruemmer F."/>
            <person name="Labrenz M."/>
            <person name="Spormann A.M."/>
            <person name="Op den Camp H."/>
            <person name="Overmann J."/>
            <person name="Amann R."/>
            <person name="Jetten M.S.M."/>
            <person name="Mascher T."/>
            <person name="Medema M.H."/>
            <person name="Devos D.P."/>
            <person name="Kaster A.-K."/>
            <person name="Ovreas L."/>
            <person name="Rohde M."/>
            <person name="Galperin M.Y."/>
            <person name="Jogler C."/>
        </authorList>
    </citation>
    <scope>NUCLEOTIDE SEQUENCE [LARGE SCALE GENOMIC DNA]</scope>
    <source>
        <strain evidence="1 2">V22</strain>
    </source>
</reference>
<name>A0A517T3E2_9PLAN</name>
<dbReference type="AlphaFoldDB" id="A0A517T3E2"/>
<gene>
    <name evidence="1" type="ORF">V22_00960</name>
</gene>
<keyword evidence="2" id="KW-1185">Reference proteome</keyword>
<sequence length="288" mass="31943">MRSQATIRSWTAVATMVGMYCGLCSLCAEDAPLVINENSHSTATVTLSPTESYAEPVPYLIEEPSNHWLGWGPFDSSWVVAGVTKPLKRGAVERFRQRLVDATYKARLQTQRVFYLAFGQTYYQPAAPVIEPNYGYFETCWRPFPELPSRCELHSCPEMMYSGSIPLDDAEVLIIPPAPDGPLDDAKPLEPVPELNAPLLEKPVQPPAAPKPEPGDELTRLLDEADTEARSETIVLDENPSTFSNNDVQFAVKDFMYGTGSTEWKMPKQRTGECGTNSVQCSFEVTTP</sequence>
<organism evidence="1 2">
    <name type="scientific">Calycomorphotria hydatis</name>
    <dbReference type="NCBI Taxonomy" id="2528027"/>
    <lineage>
        <taxon>Bacteria</taxon>
        <taxon>Pseudomonadati</taxon>
        <taxon>Planctomycetota</taxon>
        <taxon>Planctomycetia</taxon>
        <taxon>Planctomycetales</taxon>
        <taxon>Planctomycetaceae</taxon>
        <taxon>Calycomorphotria</taxon>
    </lineage>
</organism>
<protein>
    <submittedName>
        <fullName evidence="1">Uncharacterized protein</fullName>
    </submittedName>
</protein>
<evidence type="ECO:0000313" key="2">
    <source>
        <dbReference type="Proteomes" id="UP000319976"/>
    </source>
</evidence>
<dbReference type="RefSeq" id="WP_197439841.1">
    <property type="nucleotide sequence ID" value="NZ_CP036316.1"/>
</dbReference>
<dbReference type="KEGG" id="chya:V22_00960"/>
<dbReference type="Proteomes" id="UP000319976">
    <property type="component" value="Chromosome"/>
</dbReference>
<evidence type="ECO:0000313" key="1">
    <source>
        <dbReference type="EMBL" id="QDT62898.1"/>
    </source>
</evidence>
<dbReference type="EMBL" id="CP036316">
    <property type="protein sequence ID" value="QDT62898.1"/>
    <property type="molecule type" value="Genomic_DNA"/>
</dbReference>
<proteinExistence type="predicted"/>